<dbReference type="Proteomes" id="UP000316855">
    <property type="component" value="Chromosome"/>
</dbReference>
<evidence type="ECO:0000313" key="3">
    <source>
        <dbReference type="Proteomes" id="UP000316855"/>
    </source>
</evidence>
<dbReference type="RefSeq" id="WP_145223717.1">
    <property type="nucleotide sequence ID" value="NZ_CP036343.1"/>
</dbReference>
<keyword evidence="3" id="KW-1185">Reference proteome</keyword>
<gene>
    <name evidence="2" type="ORF">Pan161_01600</name>
</gene>
<dbReference type="EMBL" id="CP036343">
    <property type="protein sequence ID" value="QDT88544.1"/>
    <property type="molecule type" value="Genomic_DNA"/>
</dbReference>
<accession>A0A517V6C5</accession>
<reference evidence="2 3" key="1">
    <citation type="submission" date="2019-02" db="EMBL/GenBank/DDBJ databases">
        <title>Deep-cultivation of Planctomycetes and their phenomic and genomic characterization uncovers novel biology.</title>
        <authorList>
            <person name="Wiegand S."/>
            <person name="Jogler M."/>
            <person name="Boedeker C."/>
            <person name="Pinto D."/>
            <person name="Vollmers J."/>
            <person name="Rivas-Marin E."/>
            <person name="Kohn T."/>
            <person name="Peeters S.H."/>
            <person name="Heuer A."/>
            <person name="Rast P."/>
            <person name="Oberbeckmann S."/>
            <person name="Bunk B."/>
            <person name="Jeske O."/>
            <person name="Meyerdierks A."/>
            <person name="Storesund J.E."/>
            <person name="Kallscheuer N."/>
            <person name="Luecker S."/>
            <person name="Lage O.M."/>
            <person name="Pohl T."/>
            <person name="Merkel B.J."/>
            <person name="Hornburger P."/>
            <person name="Mueller R.-W."/>
            <person name="Bruemmer F."/>
            <person name="Labrenz M."/>
            <person name="Spormann A.M."/>
            <person name="Op den Camp H."/>
            <person name="Overmann J."/>
            <person name="Amann R."/>
            <person name="Jetten M.S.M."/>
            <person name="Mascher T."/>
            <person name="Medema M.H."/>
            <person name="Devos D.P."/>
            <person name="Kaster A.-K."/>
            <person name="Ovreas L."/>
            <person name="Rohde M."/>
            <person name="Galperin M.Y."/>
            <person name="Jogler C."/>
        </authorList>
    </citation>
    <scope>NUCLEOTIDE SEQUENCE [LARGE SCALE GENOMIC DNA]</scope>
    <source>
        <strain evidence="2 3">Pan161</strain>
    </source>
</reference>
<protein>
    <submittedName>
        <fullName evidence="2">Uncharacterized protein</fullName>
    </submittedName>
</protein>
<sequence length="60" mass="6516">MGQLVVSSGLTAIFQSKQQENISTSRSVRAVESAQKSRSIISQHPDVKRDAGDAASQRWS</sequence>
<organism evidence="2 3">
    <name type="scientific">Gimesia algae</name>
    <dbReference type="NCBI Taxonomy" id="2527971"/>
    <lineage>
        <taxon>Bacteria</taxon>
        <taxon>Pseudomonadati</taxon>
        <taxon>Planctomycetota</taxon>
        <taxon>Planctomycetia</taxon>
        <taxon>Planctomycetales</taxon>
        <taxon>Planctomycetaceae</taxon>
        <taxon>Gimesia</taxon>
    </lineage>
</organism>
<evidence type="ECO:0000313" key="2">
    <source>
        <dbReference type="EMBL" id="QDT88544.1"/>
    </source>
</evidence>
<dbReference type="KEGG" id="gax:Pan161_01600"/>
<dbReference type="AlphaFoldDB" id="A0A517V6C5"/>
<feature type="region of interest" description="Disordered" evidence="1">
    <location>
        <begin position="24"/>
        <end position="60"/>
    </location>
</feature>
<name>A0A517V6C5_9PLAN</name>
<evidence type="ECO:0000256" key="1">
    <source>
        <dbReference type="SAM" id="MobiDB-lite"/>
    </source>
</evidence>
<proteinExistence type="predicted"/>